<dbReference type="Proteomes" id="UP001209229">
    <property type="component" value="Unassembled WGS sequence"/>
</dbReference>
<organism evidence="1 2">
    <name type="scientific">Plebeiibacterium sediminum</name>
    <dbReference type="NCBI Taxonomy" id="2992112"/>
    <lineage>
        <taxon>Bacteria</taxon>
        <taxon>Pseudomonadati</taxon>
        <taxon>Bacteroidota</taxon>
        <taxon>Bacteroidia</taxon>
        <taxon>Marinilabiliales</taxon>
        <taxon>Marinilabiliaceae</taxon>
        <taxon>Plebeiibacterium</taxon>
    </lineage>
</organism>
<accession>A0AAE3M4G7</accession>
<reference evidence="1" key="1">
    <citation type="submission" date="2022-10" db="EMBL/GenBank/DDBJ databases">
        <authorList>
            <person name="Yu W.X."/>
        </authorList>
    </citation>
    <scope>NUCLEOTIDE SEQUENCE</scope>
    <source>
        <strain evidence="1">AAT</strain>
    </source>
</reference>
<dbReference type="RefSeq" id="WP_301190279.1">
    <property type="nucleotide sequence ID" value="NZ_JAPDPJ010000018.1"/>
</dbReference>
<keyword evidence="2" id="KW-1185">Reference proteome</keyword>
<protein>
    <submittedName>
        <fullName evidence="1">Uncharacterized protein</fullName>
    </submittedName>
</protein>
<comment type="caution">
    <text evidence="1">The sequence shown here is derived from an EMBL/GenBank/DDBJ whole genome shotgun (WGS) entry which is preliminary data.</text>
</comment>
<evidence type="ECO:0000313" key="2">
    <source>
        <dbReference type="Proteomes" id="UP001209229"/>
    </source>
</evidence>
<dbReference type="EMBL" id="JAPDPJ010000018">
    <property type="protein sequence ID" value="MCW3786714.1"/>
    <property type="molecule type" value="Genomic_DNA"/>
</dbReference>
<gene>
    <name evidence="1" type="ORF">OM075_09565</name>
</gene>
<name>A0AAE3M4G7_9BACT</name>
<dbReference type="AlphaFoldDB" id="A0AAE3M4G7"/>
<evidence type="ECO:0000313" key="1">
    <source>
        <dbReference type="EMBL" id="MCW3786714.1"/>
    </source>
</evidence>
<sequence>MEKKCEKLEGCPFFNVKMKNMPATAAGYKRKFCLGDNSTCARFIVSEKLGPIEELKSLFPNQQDRVKQILEKYSLVK</sequence>
<proteinExistence type="predicted"/>